<dbReference type="EMBL" id="SNRY01000482">
    <property type="protein sequence ID" value="KAA6340118.1"/>
    <property type="molecule type" value="Genomic_DNA"/>
</dbReference>
<name>A0A5J4S2Y3_9ZZZZ</name>
<dbReference type="SMART" id="SM00974">
    <property type="entry name" value="T5orf172"/>
    <property type="match status" value="1"/>
</dbReference>
<proteinExistence type="predicted"/>
<organism evidence="3">
    <name type="scientific">termite gut metagenome</name>
    <dbReference type="NCBI Taxonomy" id="433724"/>
    <lineage>
        <taxon>unclassified sequences</taxon>
        <taxon>metagenomes</taxon>
        <taxon>organismal metagenomes</taxon>
    </lineage>
</organism>
<dbReference type="AlphaFoldDB" id="A0A5J4S2Y3"/>
<evidence type="ECO:0000313" key="4">
    <source>
        <dbReference type="EMBL" id="KAA6340136.1"/>
    </source>
</evidence>
<evidence type="ECO:0000313" key="3">
    <source>
        <dbReference type="EMBL" id="KAA6340118.1"/>
    </source>
</evidence>
<gene>
    <name evidence="3" type="ORF">EZS27_011980</name>
    <name evidence="4" type="ORF">EZS27_011998</name>
</gene>
<feature type="region of interest" description="Disordered" evidence="1">
    <location>
        <begin position="256"/>
        <end position="281"/>
    </location>
</feature>
<protein>
    <recommendedName>
        <fullName evidence="2">Bacteriophage T5 Orf172 DNA-binding domain-containing protein</fullName>
    </recommendedName>
</protein>
<evidence type="ECO:0000259" key="2">
    <source>
        <dbReference type="SMART" id="SM00974"/>
    </source>
</evidence>
<evidence type="ECO:0000256" key="1">
    <source>
        <dbReference type="SAM" id="MobiDB-lite"/>
    </source>
</evidence>
<feature type="domain" description="Bacteriophage T5 Orf172 DNA-binding" evidence="2">
    <location>
        <begin position="146"/>
        <end position="221"/>
    </location>
</feature>
<sequence length="413" mass="48065">MLRDQPYLPLYVQDFITDEKLAECSASATGVYIRLMCLMHKSEQYGRIKLKEKYKQNQSNSKNFAIMLNRHLPYDVQTIESALNELFENDVLQLNEDTISQKRMVKDYTLSEKRSISGQKGGKNVKNSNTRKLYNEKGFLYLISDIEHENVYKVGISKNPSTRLIQLSNKLNKKLQLVFTCETGNMGILEDNILNEFSEYRDGEWISGIKKEIIIKAIQKQNQSKIKANTEYENEYENEIVIENTEKGVIGEKENELPEKSLQEQEDSETPEKSLQAHSHNQKPEIIAYDELSFENVWINYGKKGNKKTSKRKWEAMINKNKKLAVDHIPRYVEATPDIQFRKNFETYINQEVWNDEILKPNGNRIEKNPNSMGLGNTNNGANPFRTDADKRRYEREMLAEISETILQQPQAK</sequence>
<dbReference type="InterPro" id="IPR018306">
    <property type="entry name" value="Phage_T5_Orf172_DNA-bd"/>
</dbReference>
<comment type="caution">
    <text evidence="3">The sequence shown here is derived from an EMBL/GenBank/DDBJ whole genome shotgun (WGS) entry which is preliminary data.</text>
</comment>
<reference evidence="3" key="1">
    <citation type="submission" date="2019-03" db="EMBL/GenBank/DDBJ databases">
        <title>Single cell metagenomics reveals metabolic interactions within the superorganism composed of flagellate Streblomastix strix and complex community of Bacteroidetes bacteria on its surface.</title>
        <authorList>
            <person name="Treitli S.C."/>
            <person name="Kolisko M."/>
            <person name="Husnik F."/>
            <person name="Keeling P."/>
            <person name="Hampl V."/>
        </authorList>
    </citation>
    <scope>NUCLEOTIDE SEQUENCE</scope>
    <source>
        <strain evidence="3">STM</strain>
    </source>
</reference>
<accession>A0A5J4S2Y3</accession>
<dbReference type="Pfam" id="PF10544">
    <property type="entry name" value="T5orf172"/>
    <property type="match status" value="1"/>
</dbReference>
<dbReference type="EMBL" id="SNRY01000482">
    <property type="protein sequence ID" value="KAA6340136.1"/>
    <property type="molecule type" value="Genomic_DNA"/>
</dbReference>